<dbReference type="EMBL" id="JAGYPG010000001">
    <property type="protein sequence ID" value="MBS4193727.1"/>
    <property type="molecule type" value="Genomic_DNA"/>
</dbReference>
<proteinExistence type="predicted"/>
<dbReference type="RefSeq" id="WP_066294717.1">
    <property type="nucleotide sequence ID" value="NZ_JAGYPG010000001.1"/>
</dbReference>
<evidence type="ECO:0000313" key="2">
    <source>
        <dbReference type="Proteomes" id="UP000681414"/>
    </source>
</evidence>
<organism evidence="1 2">
    <name type="scientific">Lederbergia citri</name>
    <dbReference type="NCBI Taxonomy" id="2833580"/>
    <lineage>
        <taxon>Bacteria</taxon>
        <taxon>Bacillati</taxon>
        <taxon>Bacillota</taxon>
        <taxon>Bacilli</taxon>
        <taxon>Bacillales</taxon>
        <taxon>Bacillaceae</taxon>
        <taxon>Lederbergia</taxon>
    </lineage>
</organism>
<gene>
    <name evidence="1" type="ORF">KHA97_01410</name>
</gene>
<protein>
    <submittedName>
        <fullName evidence="1">Uncharacterized protein</fullName>
    </submittedName>
</protein>
<accession>A0A942YER4</accession>
<dbReference type="Proteomes" id="UP000681414">
    <property type="component" value="Unassembled WGS sequence"/>
</dbReference>
<keyword evidence="2" id="KW-1185">Reference proteome</keyword>
<dbReference type="AlphaFoldDB" id="A0A942YER4"/>
<comment type="caution">
    <text evidence="1">The sequence shown here is derived from an EMBL/GenBank/DDBJ whole genome shotgun (WGS) entry which is preliminary data.</text>
</comment>
<sequence>MNKKMRSYHKGEITGGFGIKVGGQEVWFDEGELVYVLAEIFDEEDSDCILWYAIMKPTSKEVLRINSDFVNVKNHGNVMRFPHFNEE</sequence>
<name>A0A942YER4_9BACI</name>
<evidence type="ECO:0000313" key="1">
    <source>
        <dbReference type="EMBL" id="MBS4193727.1"/>
    </source>
</evidence>
<reference evidence="1 2" key="1">
    <citation type="submission" date="2021-05" db="EMBL/GenBank/DDBJ databases">
        <title>Novel Bacillus species.</title>
        <authorList>
            <person name="Liu G."/>
        </authorList>
    </citation>
    <scope>NUCLEOTIDE SEQUENCE [LARGE SCALE GENOMIC DNA]</scope>
    <source>
        <strain evidence="2">FJAT-49780</strain>
    </source>
</reference>